<accession>A0AAV9W4X5</accession>
<sequence length="105" mass="11851">MNYDIMNNNHEYKIVILGSQGVGKQPNPNPRSPKPQDLPANIIYYLFKFVLHDLMGSQLLSPFSPPYQHAYSIYCFLHQWFFPVGPLPCGLLDLDAISTPNAAPC</sequence>
<protein>
    <submittedName>
        <fullName evidence="1">Uncharacterized protein</fullName>
    </submittedName>
</protein>
<name>A0AAV9W4X5_9PEZI</name>
<dbReference type="EMBL" id="JAVHJL010000006">
    <property type="protein sequence ID" value="KAK6501103.1"/>
    <property type="molecule type" value="Genomic_DNA"/>
</dbReference>
<gene>
    <name evidence="1" type="ORF">TWF481_008951</name>
</gene>
<dbReference type="Proteomes" id="UP001370758">
    <property type="component" value="Unassembled WGS sequence"/>
</dbReference>
<evidence type="ECO:0000313" key="2">
    <source>
        <dbReference type="Proteomes" id="UP001370758"/>
    </source>
</evidence>
<keyword evidence="2" id="KW-1185">Reference proteome</keyword>
<proteinExistence type="predicted"/>
<dbReference type="AlphaFoldDB" id="A0AAV9W4X5"/>
<comment type="caution">
    <text evidence="1">The sequence shown here is derived from an EMBL/GenBank/DDBJ whole genome shotgun (WGS) entry which is preliminary data.</text>
</comment>
<organism evidence="1 2">
    <name type="scientific">Arthrobotrys musiformis</name>
    <dbReference type="NCBI Taxonomy" id="47236"/>
    <lineage>
        <taxon>Eukaryota</taxon>
        <taxon>Fungi</taxon>
        <taxon>Dikarya</taxon>
        <taxon>Ascomycota</taxon>
        <taxon>Pezizomycotina</taxon>
        <taxon>Orbiliomycetes</taxon>
        <taxon>Orbiliales</taxon>
        <taxon>Orbiliaceae</taxon>
        <taxon>Arthrobotrys</taxon>
    </lineage>
</organism>
<evidence type="ECO:0000313" key="1">
    <source>
        <dbReference type="EMBL" id="KAK6501103.1"/>
    </source>
</evidence>
<reference evidence="1 2" key="1">
    <citation type="submission" date="2023-08" db="EMBL/GenBank/DDBJ databases">
        <authorList>
            <person name="Palmer J.M."/>
        </authorList>
    </citation>
    <scope>NUCLEOTIDE SEQUENCE [LARGE SCALE GENOMIC DNA]</scope>
    <source>
        <strain evidence="1 2">TWF481</strain>
    </source>
</reference>